<evidence type="ECO:0000313" key="2">
    <source>
        <dbReference type="Proteomes" id="UP000231070"/>
    </source>
</evidence>
<gene>
    <name evidence="1" type="ORF">CJ014_24575</name>
</gene>
<protein>
    <submittedName>
        <fullName evidence="1">Uncharacterized protein</fullName>
    </submittedName>
</protein>
<organism evidence="1 2">
    <name type="scientific">Pleomorphomonas carboxyditropha</name>
    <dbReference type="NCBI Taxonomy" id="2023338"/>
    <lineage>
        <taxon>Bacteria</taxon>
        <taxon>Pseudomonadati</taxon>
        <taxon>Pseudomonadota</taxon>
        <taxon>Alphaproteobacteria</taxon>
        <taxon>Hyphomicrobiales</taxon>
        <taxon>Pleomorphomonadaceae</taxon>
        <taxon>Pleomorphomonas</taxon>
    </lineage>
</organism>
<accession>A0A2G9WPJ8</accession>
<dbReference type="AlphaFoldDB" id="A0A2G9WPJ8"/>
<sequence>MFPGDGRVFGVAQIVEQLGRAGSKRVHLRIVDDLAERLAVVSDHLLRRRLVSRQVGHLLGEQGVRAGRAVVFQLGHGLELLARVVVPPLPTLVGVVIVRGEQRPVSQKDQARR</sequence>
<keyword evidence="2" id="KW-1185">Reference proteome</keyword>
<name>A0A2G9WPJ8_9HYPH</name>
<comment type="caution">
    <text evidence="1">The sequence shown here is derived from an EMBL/GenBank/DDBJ whole genome shotgun (WGS) entry which is preliminary data.</text>
</comment>
<reference evidence="1 2" key="1">
    <citation type="submission" date="2017-08" db="EMBL/GenBank/DDBJ databases">
        <title>Pleomorphomonas carboxidotrophicus sp. nov., a new mesophilic hydrogenogenic carboxidotroph.</title>
        <authorList>
            <person name="Esquivel-Elizondo S."/>
            <person name="Krajmalnik-Brown R."/>
            <person name="Maldonado J."/>
        </authorList>
    </citation>
    <scope>NUCLEOTIDE SEQUENCE [LARGE SCALE GENOMIC DNA]</scope>
    <source>
        <strain evidence="1 2">SVCO-16</strain>
    </source>
</reference>
<dbReference type="Proteomes" id="UP000231070">
    <property type="component" value="Unassembled WGS sequence"/>
</dbReference>
<proteinExistence type="predicted"/>
<dbReference type="EMBL" id="NQVN01000029">
    <property type="protein sequence ID" value="PIO96626.1"/>
    <property type="molecule type" value="Genomic_DNA"/>
</dbReference>
<evidence type="ECO:0000313" key="1">
    <source>
        <dbReference type="EMBL" id="PIO96626.1"/>
    </source>
</evidence>